<dbReference type="InterPro" id="IPR011722">
    <property type="entry name" value="Hemimethylated_DNA-bd_dom"/>
</dbReference>
<dbReference type="Gene3D" id="2.30.30.390">
    <property type="entry name" value="Hemimethylated DNA-binding domain"/>
    <property type="match status" value="1"/>
</dbReference>
<dbReference type="Pfam" id="PF12937">
    <property type="entry name" value="F-box-like"/>
    <property type="match status" value="1"/>
</dbReference>
<gene>
    <name evidence="3" type="ORF">FGG08_001756</name>
</gene>
<dbReference type="SUPFAM" id="SSF141255">
    <property type="entry name" value="YccV-like"/>
    <property type="match status" value="1"/>
</dbReference>
<evidence type="ECO:0000259" key="2">
    <source>
        <dbReference type="PROSITE" id="PS50181"/>
    </source>
</evidence>
<dbReference type="PANTHER" id="PTHR31350">
    <property type="entry name" value="SI:DKEY-261L7.2"/>
    <property type="match status" value="1"/>
</dbReference>
<feature type="region of interest" description="Disordered" evidence="1">
    <location>
        <begin position="335"/>
        <end position="373"/>
    </location>
</feature>
<dbReference type="SUPFAM" id="SSF81383">
    <property type="entry name" value="F-box domain"/>
    <property type="match status" value="1"/>
</dbReference>
<dbReference type="NCBIfam" id="TIGR02097">
    <property type="entry name" value="yccV"/>
    <property type="match status" value="1"/>
</dbReference>
<keyword evidence="4" id="KW-1185">Reference proteome</keyword>
<accession>A0A9P8IGC3</accession>
<sequence>MISINSFLDLPDEVIQAILCYVPPVDLPAVQKVSKRLNRLSNEPLLWRYHCKTQFKYWDPSHNIQQKFKQRVASVDWKKLYIHRVVVDRTVTRLIDSILEIQTGRIGKTQQIVDLGYDAKDTLLRHCHAGDEMEDALARRYYSDSVLGCLHRTMAIEQWSKLKFGEDVPLERALGAFDMYLLHDREGDIDEVSEISGGITSSVLTRSPVVPKISALLDALANKFRDQHSGFDELSSREKALELAAFVRENNLTGLRPERAYRDLYNNFIGVALQDEDHPSLPLVSVAIYCCIAERLGVDARPCGFPFHVHAMVYPPEGWTLDGVCINPERTGSGGQLAGKLRGTSPTNGLSPSGSEQDPMYLDPFRSDKETPVSDLKSQLSTIGVTADKHSAFLNGSPASDIVLRTARNIVYSVQESHQQVITGGNRNRDPRPPYNTHALSDMEDAFYAALWASIILSTPLPSDRSHRGLIPIPGRQYLPHIVKHFEHQNPMDVTLVERHIIPLFCDEQRDEQRDNLLETTRVMRAGDVIPKRVVKRDSDAASLRVKYKVGQVFRHRRYGYQGVVTGWDVECDMDQGWILHNRVDRLDKGRHQSFYHVLVEDRSVRYIAEENMEIEQPEWVGELMELAGKHFKRWDKKSGTFISNIRDEYPDD</sequence>
<evidence type="ECO:0000313" key="4">
    <source>
        <dbReference type="Proteomes" id="UP000698800"/>
    </source>
</evidence>
<dbReference type="SMART" id="SM00992">
    <property type="entry name" value="YccV-like"/>
    <property type="match status" value="1"/>
</dbReference>
<dbReference type="EMBL" id="JAGHQL010000024">
    <property type="protein sequence ID" value="KAH0543989.1"/>
    <property type="molecule type" value="Genomic_DNA"/>
</dbReference>
<organism evidence="3 4">
    <name type="scientific">Glutinoglossum americanum</name>
    <dbReference type="NCBI Taxonomy" id="1670608"/>
    <lineage>
        <taxon>Eukaryota</taxon>
        <taxon>Fungi</taxon>
        <taxon>Dikarya</taxon>
        <taxon>Ascomycota</taxon>
        <taxon>Pezizomycotina</taxon>
        <taxon>Geoglossomycetes</taxon>
        <taxon>Geoglossales</taxon>
        <taxon>Geoglossaceae</taxon>
        <taxon>Glutinoglossum</taxon>
    </lineage>
</organism>
<proteinExistence type="predicted"/>
<dbReference type="Proteomes" id="UP000698800">
    <property type="component" value="Unassembled WGS sequence"/>
</dbReference>
<dbReference type="PROSITE" id="PS50181">
    <property type="entry name" value="FBOX"/>
    <property type="match status" value="1"/>
</dbReference>
<dbReference type="InterPro" id="IPR032698">
    <property type="entry name" value="SirB1_N"/>
</dbReference>
<dbReference type="Pfam" id="PF13369">
    <property type="entry name" value="Transglut_core2"/>
    <property type="match status" value="1"/>
</dbReference>
<feature type="domain" description="F-box" evidence="2">
    <location>
        <begin position="4"/>
        <end position="50"/>
    </location>
</feature>
<reference evidence="3" key="1">
    <citation type="submission" date="2021-03" db="EMBL/GenBank/DDBJ databases">
        <title>Comparative genomics and phylogenomic investigation of the class Geoglossomycetes provide insights into ecological specialization and systematics.</title>
        <authorList>
            <person name="Melie T."/>
            <person name="Pirro S."/>
            <person name="Miller A.N."/>
            <person name="Quandt A."/>
        </authorList>
    </citation>
    <scope>NUCLEOTIDE SEQUENCE</scope>
    <source>
        <strain evidence="3">GBOQ0MN5Z8</strain>
    </source>
</reference>
<dbReference type="InterPro" id="IPR036623">
    <property type="entry name" value="Hemimethylated_DNA-bd_sf"/>
</dbReference>
<dbReference type="Pfam" id="PF08755">
    <property type="entry name" value="YccV-like"/>
    <property type="match status" value="1"/>
</dbReference>
<comment type="caution">
    <text evidence="3">The sequence shown here is derived from an EMBL/GenBank/DDBJ whole genome shotgun (WGS) entry which is preliminary data.</text>
</comment>
<dbReference type="OrthoDB" id="28868at2759"/>
<dbReference type="GO" id="GO:0003677">
    <property type="term" value="F:DNA binding"/>
    <property type="evidence" value="ECO:0007669"/>
    <property type="project" value="InterPro"/>
</dbReference>
<dbReference type="PANTHER" id="PTHR31350:SF27">
    <property type="entry name" value="HEMIMETHYLATED DNA-BINDING DOMAIN-CONTAINING PROTEIN"/>
    <property type="match status" value="1"/>
</dbReference>
<evidence type="ECO:0000256" key="1">
    <source>
        <dbReference type="SAM" id="MobiDB-lite"/>
    </source>
</evidence>
<feature type="compositionally biased region" description="Polar residues" evidence="1">
    <location>
        <begin position="344"/>
        <end position="356"/>
    </location>
</feature>
<dbReference type="AlphaFoldDB" id="A0A9P8IGC3"/>
<dbReference type="InterPro" id="IPR036047">
    <property type="entry name" value="F-box-like_dom_sf"/>
</dbReference>
<protein>
    <recommendedName>
        <fullName evidence="2">F-box domain-containing protein</fullName>
    </recommendedName>
</protein>
<name>A0A9P8IGC3_9PEZI</name>
<evidence type="ECO:0000313" key="3">
    <source>
        <dbReference type="EMBL" id="KAH0543989.1"/>
    </source>
</evidence>
<dbReference type="Gene3D" id="1.20.1280.50">
    <property type="match status" value="1"/>
</dbReference>
<dbReference type="InterPro" id="IPR001810">
    <property type="entry name" value="F-box_dom"/>
</dbReference>
<dbReference type="SMART" id="SM00256">
    <property type="entry name" value="FBOX"/>
    <property type="match status" value="1"/>
</dbReference>